<comment type="caution">
    <text evidence="1">The sequence shown here is derived from an EMBL/GenBank/DDBJ whole genome shotgun (WGS) entry which is preliminary data.</text>
</comment>
<evidence type="ECO:0000313" key="1">
    <source>
        <dbReference type="EMBL" id="RIY41975.1"/>
    </source>
</evidence>
<protein>
    <submittedName>
        <fullName evidence="1">Uncharacterized protein</fullName>
    </submittedName>
</protein>
<reference evidence="1 2" key="1">
    <citation type="submission" date="2017-08" db="EMBL/GenBank/DDBJ databases">
        <title>Pusillimonas indicus sp. nov., a member of the family Alcaligenaceae isolated from surface seawater.</title>
        <authorList>
            <person name="Li J."/>
        </authorList>
    </citation>
    <scope>NUCLEOTIDE SEQUENCE [LARGE SCALE GENOMIC DNA]</scope>
    <source>
        <strain evidence="1 2">L52-1-41</strain>
    </source>
</reference>
<dbReference type="OrthoDB" id="9021722at2"/>
<evidence type="ECO:0000313" key="2">
    <source>
        <dbReference type="Proteomes" id="UP000266206"/>
    </source>
</evidence>
<sequence length="126" mass="14326">MKTVEEVRRIRLKMLINEVGGRAADLNRVTGKIDRDSTYSQILNQSLGSKTKKPKQMGSPLARELEVARNKEIGWMDTDPDLSDDAWPFPRIQKSKILALDHEDIVRLEAAIESAARDLRLDIKKT</sequence>
<dbReference type="RefSeq" id="WP_119515201.1">
    <property type="nucleotide sequence ID" value="NZ_NQYH01000001.1"/>
</dbReference>
<gene>
    <name evidence="1" type="ORF">CJP73_00575</name>
</gene>
<organism evidence="1 2">
    <name type="scientific">Neopusillimonas maritima</name>
    <dbReference type="NCBI Taxonomy" id="2026239"/>
    <lineage>
        <taxon>Bacteria</taxon>
        <taxon>Pseudomonadati</taxon>
        <taxon>Pseudomonadota</taxon>
        <taxon>Betaproteobacteria</taxon>
        <taxon>Burkholderiales</taxon>
        <taxon>Alcaligenaceae</taxon>
        <taxon>Neopusillimonas</taxon>
    </lineage>
</organism>
<proteinExistence type="predicted"/>
<name>A0A3A1YWP9_9BURK</name>
<dbReference type="EMBL" id="NQYH01000001">
    <property type="protein sequence ID" value="RIY41975.1"/>
    <property type="molecule type" value="Genomic_DNA"/>
</dbReference>
<dbReference type="Proteomes" id="UP000266206">
    <property type="component" value="Unassembled WGS sequence"/>
</dbReference>
<accession>A0A3A1YWP9</accession>
<dbReference type="AlphaFoldDB" id="A0A3A1YWP9"/>